<feature type="non-terminal residue" evidence="2">
    <location>
        <position position="245"/>
    </location>
</feature>
<dbReference type="InterPro" id="IPR011048">
    <property type="entry name" value="Haem_d1_sf"/>
</dbReference>
<dbReference type="Proteomes" id="UP000547674">
    <property type="component" value="Unassembled WGS sequence"/>
</dbReference>
<dbReference type="SUPFAM" id="SSF51004">
    <property type="entry name" value="C-terminal (heme d1) domain of cytochrome cd1-nitrite reductase"/>
    <property type="match status" value="1"/>
</dbReference>
<keyword evidence="1" id="KW-0732">Signal</keyword>
<proteinExistence type="predicted"/>
<evidence type="ECO:0000313" key="3">
    <source>
        <dbReference type="Proteomes" id="UP000547674"/>
    </source>
</evidence>
<name>A0A7Y2E8W0_UNCEI</name>
<gene>
    <name evidence="2" type="ORF">HKN21_11345</name>
</gene>
<accession>A0A7Y2E8W0</accession>
<protein>
    <submittedName>
        <fullName evidence="2">YncE family protein</fullName>
    </submittedName>
</protein>
<dbReference type="InterPro" id="IPR011964">
    <property type="entry name" value="YVTN_b-propeller_repeat"/>
</dbReference>
<dbReference type="NCBIfam" id="TIGR02276">
    <property type="entry name" value="beta_rpt_yvtn"/>
    <property type="match status" value="1"/>
</dbReference>
<feature type="signal peptide" evidence="1">
    <location>
        <begin position="1"/>
        <end position="24"/>
    </location>
</feature>
<sequence length="245" mass="26791">MMRRGFLFPLLMGMTLLFVPLAQADKQFESPHVHPIELSPDGTKLFAVNTPDHRLTVYDMTSGSPVLLTEIQVGMEPSTVRARSNTEVWVVNHISDSISIIDLNTMSVVKTLLVGDEPTDVVFAGSPEKAFVCMSQLDLIRVYDTTNLAAAPVDIPLDACDPFALSLSPAGDKLYVASLDSQNNTTIVPEATVDSTLGLPPPSPPMDTTLAAAPMVGLIVRHDGTNWLDELNRSWDQYITYELYD</sequence>
<evidence type="ECO:0000313" key="2">
    <source>
        <dbReference type="EMBL" id="NNF07346.1"/>
    </source>
</evidence>
<dbReference type="Gene3D" id="2.130.10.10">
    <property type="entry name" value="YVTN repeat-like/Quinoprotein amine dehydrogenase"/>
    <property type="match status" value="1"/>
</dbReference>
<organism evidence="2 3">
    <name type="scientific">Eiseniibacteriota bacterium</name>
    <dbReference type="NCBI Taxonomy" id="2212470"/>
    <lineage>
        <taxon>Bacteria</taxon>
        <taxon>Candidatus Eiseniibacteriota</taxon>
    </lineage>
</organism>
<feature type="chain" id="PRO_5031115118" evidence="1">
    <location>
        <begin position="25"/>
        <end position="245"/>
    </location>
</feature>
<dbReference type="InterPro" id="IPR015943">
    <property type="entry name" value="WD40/YVTN_repeat-like_dom_sf"/>
</dbReference>
<dbReference type="AlphaFoldDB" id="A0A7Y2E8W0"/>
<dbReference type="PANTHER" id="PTHR47197:SF3">
    <property type="entry name" value="DIHYDRO-HEME D1 DEHYDROGENASE"/>
    <property type="match status" value="1"/>
</dbReference>
<reference evidence="2 3" key="1">
    <citation type="submission" date="2020-03" db="EMBL/GenBank/DDBJ databases">
        <title>Metabolic flexibility allows generalist bacteria to become dominant in a frequently disturbed ecosystem.</title>
        <authorList>
            <person name="Chen Y.-J."/>
            <person name="Leung P.M."/>
            <person name="Bay S.K."/>
            <person name="Hugenholtz P."/>
            <person name="Kessler A.J."/>
            <person name="Shelley G."/>
            <person name="Waite D.W."/>
            <person name="Cook P.L."/>
            <person name="Greening C."/>
        </authorList>
    </citation>
    <scope>NUCLEOTIDE SEQUENCE [LARGE SCALE GENOMIC DNA]</scope>
    <source>
        <strain evidence="2">SS_bin_28</strain>
    </source>
</reference>
<dbReference type="PANTHER" id="PTHR47197">
    <property type="entry name" value="PROTEIN NIRF"/>
    <property type="match status" value="1"/>
</dbReference>
<comment type="caution">
    <text evidence="2">The sequence shown here is derived from an EMBL/GenBank/DDBJ whole genome shotgun (WGS) entry which is preliminary data.</text>
</comment>
<dbReference type="InterPro" id="IPR051200">
    <property type="entry name" value="Host-pathogen_enzymatic-act"/>
</dbReference>
<dbReference type="EMBL" id="JABDJR010000455">
    <property type="protein sequence ID" value="NNF07346.1"/>
    <property type="molecule type" value="Genomic_DNA"/>
</dbReference>
<evidence type="ECO:0000256" key="1">
    <source>
        <dbReference type="SAM" id="SignalP"/>
    </source>
</evidence>